<dbReference type="KEGG" id="kim:G3T16_16595"/>
<dbReference type="PANTHER" id="PTHR22642:SF2">
    <property type="entry name" value="PROTEIN LONG AFTER FAR-RED 3"/>
    <property type="match status" value="1"/>
</dbReference>
<keyword evidence="3" id="KW-0378">Hydrolase</keyword>
<dbReference type="InterPro" id="IPR011059">
    <property type="entry name" value="Metal-dep_hydrolase_composite"/>
</dbReference>
<proteinExistence type="predicted"/>
<evidence type="ECO:0000256" key="1">
    <source>
        <dbReference type="SAM" id="MobiDB-lite"/>
    </source>
</evidence>
<evidence type="ECO:0000259" key="2">
    <source>
        <dbReference type="Pfam" id="PF07969"/>
    </source>
</evidence>
<dbReference type="Pfam" id="PF07969">
    <property type="entry name" value="Amidohydro_3"/>
    <property type="match status" value="1"/>
</dbReference>
<evidence type="ECO:0000313" key="4">
    <source>
        <dbReference type="Proteomes" id="UP000477680"/>
    </source>
</evidence>
<protein>
    <submittedName>
        <fullName evidence="3">Amidohydrolase family protein</fullName>
    </submittedName>
</protein>
<accession>A0A6C0U4K1</accession>
<dbReference type="Gene3D" id="3.20.20.140">
    <property type="entry name" value="Metal-dependent hydrolases"/>
    <property type="match status" value="1"/>
</dbReference>
<organism evidence="3 4">
    <name type="scientific">Kineobactrum salinum</name>
    <dbReference type="NCBI Taxonomy" id="2708301"/>
    <lineage>
        <taxon>Bacteria</taxon>
        <taxon>Pseudomonadati</taxon>
        <taxon>Pseudomonadota</taxon>
        <taxon>Gammaproteobacteria</taxon>
        <taxon>Cellvibrionales</taxon>
        <taxon>Halieaceae</taxon>
        <taxon>Kineobactrum</taxon>
    </lineage>
</organism>
<dbReference type="InterPro" id="IPR032466">
    <property type="entry name" value="Metal_Hydrolase"/>
</dbReference>
<sequence length="440" mass="47923">MDSRGQWDSGFFERFDIPSPRRFLDEVSGDKAIVLSDDSHHNGWANSRALELAGVTADTPDPSGGSYGREPGSDKPNGLLFEAAKYDVFALLPEWTPDQLKAGAFEAVRVANRYGVVGIKDANATTEVLAAYDAVVRAGGASTYIAAAIATPRGRDGAALDYEQLDAARDRYHSDELDVRYVKLYLDGVPTASRTAAMLEDYLPATAGGATHNGKIHISPEQLFTDILELDRRGYTVKIHTAGDRAVRVALDAIARVREANGDSGLRHELAHAGYIAPQDLPRFKKLDVVADLSPYLWYPSGIMESIVGALGDRGERYWPVRDLLDAEAPVLAGSDWPAGVQTMNPWEGIEAIVTRRHPQDSYPGTLWQSQAITLAEALLIFTQSGARALRLEGQTGMIRGGQSADFVVLEESLFDIPVDAISDTEVMQTVFQGRVVYEQ</sequence>
<name>A0A6C0U4K1_9GAMM</name>
<evidence type="ECO:0000313" key="3">
    <source>
        <dbReference type="EMBL" id="QIB66773.1"/>
    </source>
</evidence>
<dbReference type="SUPFAM" id="SSF51556">
    <property type="entry name" value="Metallo-dependent hydrolases"/>
    <property type="match status" value="1"/>
</dbReference>
<dbReference type="SUPFAM" id="SSF51338">
    <property type="entry name" value="Composite domain of metallo-dependent hydrolases"/>
    <property type="match status" value="1"/>
</dbReference>
<feature type="domain" description="Amidohydrolase 3" evidence="2">
    <location>
        <begin position="17"/>
        <end position="438"/>
    </location>
</feature>
<reference evidence="3 4" key="1">
    <citation type="submission" date="2020-02" db="EMBL/GenBank/DDBJ databases">
        <title>Genome sequencing for Kineobactrum sp. M2.</title>
        <authorList>
            <person name="Park S.-J."/>
        </authorList>
    </citation>
    <scope>NUCLEOTIDE SEQUENCE [LARGE SCALE GENOMIC DNA]</scope>
    <source>
        <strain evidence="3 4">M2</strain>
    </source>
</reference>
<dbReference type="AlphaFoldDB" id="A0A6C0U4K1"/>
<dbReference type="Gene3D" id="3.10.310.70">
    <property type="match status" value="1"/>
</dbReference>
<dbReference type="EMBL" id="CP048711">
    <property type="protein sequence ID" value="QIB66773.1"/>
    <property type="molecule type" value="Genomic_DNA"/>
</dbReference>
<gene>
    <name evidence="3" type="ORF">G3T16_16595</name>
</gene>
<keyword evidence="4" id="KW-1185">Reference proteome</keyword>
<feature type="region of interest" description="Disordered" evidence="1">
    <location>
        <begin position="55"/>
        <end position="74"/>
    </location>
</feature>
<dbReference type="InterPro" id="IPR013108">
    <property type="entry name" value="Amidohydro_3"/>
</dbReference>
<dbReference type="GO" id="GO:0016810">
    <property type="term" value="F:hydrolase activity, acting on carbon-nitrogen (but not peptide) bonds"/>
    <property type="evidence" value="ECO:0007669"/>
    <property type="project" value="InterPro"/>
</dbReference>
<dbReference type="PANTHER" id="PTHR22642">
    <property type="entry name" value="IMIDAZOLONEPROPIONASE"/>
    <property type="match status" value="1"/>
</dbReference>
<dbReference type="RefSeq" id="WP_163496207.1">
    <property type="nucleotide sequence ID" value="NZ_CP048711.1"/>
</dbReference>
<dbReference type="Proteomes" id="UP000477680">
    <property type="component" value="Chromosome"/>
</dbReference>